<reference evidence="2 3" key="2">
    <citation type="journal article" date="2017" name="Genome Biol.">
        <title>New reference genome sequences of hot pepper reveal the massive evolution of plant disease-resistance genes by retroduplication.</title>
        <authorList>
            <person name="Kim S."/>
            <person name="Park J."/>
            <person name="Yeom S.I."/>
            <person name="Kim Y.M."/>
            <person name="Seo E."/>
            <person name="Kim K.T."/>
            <person name="Kim M.S."/>
            <person name="Lee J.M."/>
            <person name="Cheong K."/>
            <person name="Shin H.S."/>
            <person name="Kim S.B."/>
            <person name="Han K."/>
            <person name="Lee J."/>
            <person name="Park M."/>
            <person name="Lee H.A."/>
            <person name="Lee H.Y."/>
            <person name="Lee Y."/>
            <person name="Oh S."/>
            <person name="Lee J.H."/>
            <person name="Choi E."/>
            <person name="Choi E."/>
            <person name="Lee S.E."/>
            <person name="Jeon J."/>
            <person name="Kim H."/>
            <person name="Choi G."/>
            <person name="Song H."/>
            <person name="Lee J."/>
            <person name="Lee S.C."/>
            <person name="Kwon J.K."/>
            <person name="Lee H.Y."/>
            <person name="Koo N."/>
            <person name="Hong Y."/>
            <person name="Kim R.W."/>
            <person name="Kang W.H."/>
            <person name="Huh J.H."/>
            <person name="Kang B.C."/>
            <person name="Yang T.J."/>
            <person name="Lee Y.H."/>
            <person name="Bennetzen J.L."/>
            <person name="Choi D."/>
        </authorList>
    </citation>
    <scope>NUCLEOTIDE SEQUENCE [LARGE SCALE GENOMIC DNA]</scope>
    <source>
        <strain evidence="3">cv. CM334</strain>
    </source>
</reference>
<sequence>MVSLRALLLSELRISMGISNSLLMGEEILGDVVGVVTRSGMMAEDNSDELASPVTSVKNDSMAEDNTDELVSPVTSVKNDSMAEDNIDELVSPVTSVKNDSAGSKPDKISTIKPRSMSNGNKVLPCYRSSSSTSSYNAGNTRRQSTGKLNAPDSGQDTSIMKVALDCCAKSPARRTNMKDVVVMLQKIKIQLLAC</sequence>
<evidence type="ECO:0000313" key="3">
    <source>
        <dbReference type="Proteomes" id="UP000222542"/>
    </source>
</evidence>
<dbReference type="PANTHER" id="PTHR33349:SF41">
    <property type="entry name" value="EMB|CAB62594.1"/>
    <property type="match status" value="1"/>
</dbReference>
<evidence type="ECO:0000313" key="2">
    <source>
        <dbReference type="EMBL" id="PHT64527.1"/>
    </source>
</evidence>
<reference evidence="2 3" key="1">
    <citation type="journal article" date="2014" name="Nat. Genet.">
        <title>Genome sequence of the hot pepper provides insights into the evolution of pungency in Capsicum species.</title>
        <authorList>
            <person name="Kim S."/>
            <person name="Park M."/>
            <person name="Yeom S.I."/>
            <person name="Kim Y.M."/>
            <person name="Lee J.M."/>
            <person name="Lee H.A."/>
            <person name="Seo E."/>
            <person name="Choi J."/>
            <person name="Cheong K."/>
            <person name="Kim K.T."/>
            <person name="Jung K."/>
            <person name="Lee G.W."/>
            <person name="Oh S.K."/>
            <person name="Bae C."/>
            <person name="Kim S.B."/>
            <person name="Lee H.Y."/>
            <person name="Kim S.Y."/>
            <person name="Kim M.S."/>
            <person name="Kang B.C."/>
            <person name="Jo Y.D."/>
            <person name="Yang H.B."/>
            <person name="Jeong H.J."/>
            <person name="Kang W.H."/>
            <person name="Kwon J.K."/>
            <person name="Shin C."/>
            <person name="Lim J.Y."/>
            <person name="Park J.H."/>
            <person name="Huh J.H."/>
            <person name="Kim J.S."/>
            <person name="Kim B.D."/>
            <person name="Cohen O."/>
            <person name="Paran I."/>
            <person name="Suh M.C."/>
            <person name="Lee S.B."/>
            <person name="Kim Y.K."/>
            <person name="Shin Y."/>
            <person name="Noh S.J."/>
            <person name="Park J."/>
            <person name="Seo Y.S."/>
            <person name="Kwon S.Y."/>
            <person name="Kim H.A."/>
            <person name="Park J.M."/>
            <person name="Kim H.J."/>
            <person name="Choi S.B."/>
            <person name="Bosland P.W."/>
            <person name="Reeves G."/>
            <person name="Jo S.H."/>
            <person name="Lee B.W."/>
            <person name="Cho H.T."/>
            <person name="Choi H.S."/>
            <person name="Lee M.S."/>
            <person name="Yu Y."/>
            <person name="Do Choi Y."/>
            <person name="Park B.S."/>
            <person name="van Deynze A."/>
            <person name="Ashrafi H."/>
            <person name="Hill T."/>
            <person name="Kim W.T."/>
            <person name="Pai H.S."/>
            <person name="Ahn H.K."/>
            <person name="Yeam I."/>
            <person name="Giovannoni J.J."/>
            <person name="Rose J.K."/>
            <person name="Sorensen I."/>
            <person name="Lee S.J."/>
            <person name="Kim R.W."/>
            <person name="Choi I.Y."/>
            <person name="Choi B.S."/>
            <person name="Lim J.S."/>
            <person name="Lee Y.H."/>
            <person name="Choi D."/>
        </authorList>
    </citation>
    <scope>NUCLEOTIDE SEQUENCE [LARGE SCALE GENOMIC DNA]</scope>
    <source>
        <strain evidence="3">cv. CM334</strain>
    </source>
</reference>
<dbReference type="AlphaFoldDB" id="A0A2G2Y440"/>
<accession>A0A2G2Y440</accession>
<dbReference type="Proteomes" id="UP000222542">
    <property type="component" value="Unassembled WGS sequence"/>
</dbReference>
<evidence type="ECO:0000256" key="1">
    <source>
        <dbReference type="SAM" id="MobiDB-lite"/>
    </source>
</evidence>
<dbReference type="EMBL" id="AYRZ02000014">
    <property type="protein sequence ID" value="PHT64527.1"/>
    <property type="molecule type" value="Genomic_DNA"/>
</dbReference>
<organism evidence="2 3">
    <name type="scientific">Capsicum annuum</name>
    <name type="common">Capsicum pepper</name>
    <dbReference type="NCBI Taxonomy" id="4072"/>
    <lineage>
        <taxon>Eukaryota</taxon>
        <taxon>Viridiplantae</taxon>
        <taxon>Streptophyta</taxon>
        <taxon>Embryophyta</taxon>
        <taxon>Tracheophyta</taxon>
        <taxon>Spermatophyta</taxon>
        <taxon>Magnoliopsida</taxon>
        <taxon>eudicotyledons</taxon>
        <taxon>Gunneridae</taxon>
        <taxon>Pentapetalae</taxon>
        <taxon>asterids</taxon>
        <taxon>lamiids</taxon>
        <taxon>Solanales</taxon>
        <taxon>Solanaceae</taxon>
        <taxon>Solanoideae</taxon>
        <taxon>Capsiceae</taxon>
        <taxon>Capsicum</taxon>
    </lineage>
</organism>
<dbReference type="Gramene" id="PHT64527">
    <property type="protein sequence ID" value="PHT64527"/>
    <property type="gene ID" value="T459_31681"/>
</dbReference>
<comment type="caution">
    <text evidence="2">The sequence shown here is derived from an EMBL/GenBank/DDBJ whole genome shotgun (WGS) entry which is preliminary data.</text>
</comment>
<name>A0A2G2Y440_CAPAN</name>
<protein>
    <submittedName>
        <fullName evidence="2">Uncharacterized protein</fullName>
    </submittedName>
</protein>
<feature type="compositionally biased region" description="Polar residues" evidence="1">
    <location>
        <begin position="136"/>
        <end position="155"/>
    </location>
</feature>
<dbReference type="PANTHER" id="PTHR33349">
    <property type="entry name" value="EMB|CAB62594.1"/>
    <property type="match status" value="1"/>
</dbReference>
<proteinExistence type="predicted"/>
<keyword evidence="3" id="KW-1185">Reference proteome</keyword>
<gene>
    <name evidence="2" type="ORF">T459_31681</name>
</gene>
<feature type="region of interest" description="Disordered" evidence="1">
    <location>
        <begin position="96"/>
        <end position="155"/>
    </location>
</feature>